<dbReference type="STRING" id="638303.Thal_0965"/>
<reference evidence="5" key="1">
    <citation type="journal article" date="2010" name="Stand. Genomic Sci.">
        <title>Complete genome sequence of Thermocrinis albus type strain (HI 11/12T).</title>
        <authorList>
            <person name="Wirth R."/>
            <person name="Sikorski J."/>
            <person name="Brambilla E."/>
            <person name="Misra M."/>
            <person name="Lapidus A."/>
            <person name="Copeland A."/>
            <person name="Nolan M."/>
            <person name="Lucas S."/>
            <person name="Chen F."/>
            <person name="Tice H."/>
            <person name="Cheng J.F."/>
            <person name="Han C."/>
            <person name="Detter J.C."/>
            <person name="Tapia R."/>
            <person name="Bruce D."/>
            <person name="Goodwin L."/>
            <person name="Pitluck S."/>
            <person name="Pati A."/>
            <person name="Anderson I."/>
            <person name="Ivanova N."/>
            <person name="Mavromatis K."/>
            <person name="Mikhailova N."/>
            <person name="Chen A."/>
            <person name="Palaniappan K."/>
            <person name="Bilek Y."/>
            <person name="Hader T."/>
            <person name="Land M."/>
            <person name="Hauser L."/>
            <person name="Chang Y.J."/>
            <person name="Jeffries C.D."/>
            <person name="Tindall B.J."/>
            <person name="Rohde M."/>
            <person name="Goker M."/>
            <person name="Bristow J."/>
            <person name="Eisen J.A."/>
            <person name="Markowitz V."/>
            <person name="Hugenholtz P."/>
            <person name="Kyrpides N.C."/>
            <person name="Klenk H.P."/>
        </authorList>
    </citation>
    <scope>NUCLEOTIDE SEQUENCE [LARGE SCALE GENOMIC DNA]</scope>
    <source>
        <strain evidence="5">DSM 14484 / JCM 11386 / HI 11/12</strain>
    </source>
</reference>
<proteinExistence type="predicted"/>
<sequence>MDYIEVLGCKIKKDRLYRINEERMIFQWVKREGKSVYSVGFTPILAYLIYPVYAIKLKPVGTKVEYDGNLAVIEAGKRVLTFPSPLTGTVVEVNGTLERDPSPIVADPYGAWLVKIESTDVVNLRKLRKAQDVVEIFRKVIIREDIECLPRS</sequence>
<dbReference type="AlphaFoldDB" id="D3SLG7"/>
<dbReference type="EMBL" id="CP001931">
    <property type="protein sequence ID" value="ADC89597.1"/>
    <property type="molecule type" value="Genomic_DNA"/>
</dbReference>
<dbReference type="GO" id="GO:0005960">
    <property type="term" value="C:glycine cleavage complex"/>
    <property type="evidence" value="ECO:0007669"/>
    <property type="project" value="InterPro"/>
</dbReference>
<feature type="transmembrane region" description="Helical" evidence="2">
    <location>
        <begin position="36"/>
        <end position="55"/>
    </location>
</feature>
<gene>
    <name evidence="4" type="ordered locus">Thal_0965</name>
</gene>
<keyword evidence="2" id="KW-0812">Transmembrane</keyword>
<keyword evidence="1" id="KW-0450">Lipoyl</keyword>
<keyword evidence="2" id="KW-0472">Membrane</keyword>
<accession>D3SLG7</accession>
<dbReference type="SUPFAM" id="SSF51230">
    <property type="entry name" value="Single hybrid motif"/>
    <property type="match status" value="1"/>
</dbReference>
<dbReference type="InterPro" id="IPR000089">
    <property type="entry name" value="Biotin_lipoyl"/>
</dbReference>
<evidence type="ECO:0000313" key="4">
    <source>
        <dbReference type="EMBL" id="ADC89597.1"/>
    </source>
</evidence>
<dbReference type="PANTHER" id="PTHR11715">
    <property type="entry name" value="GLYCINE CLEAVAGE SYSTEM H PROTEIN"/>
    <property type="match status" value="1"/>
</dbReference>
<dbReference type="CDD" id="cd06848">
    <property type="entry name" value="GCS_H"/>
    <property type="match status" value="1"/>
</dbReference>
<dbReference type="InterPro" id="IPR033753">
    <property type="entry name" value="GCV_H/Fam206"/>
</dbReference>
<dbReference type="HOGENOM" id="CLU_097408_2_2_0"/>
<keyword evidence="5" id="KW-1185">Reference proteome</keyword>
<evidence type="ECO:0000313" key="5">
    <source>
        <dbReference type="Proteomes" id="UP000002043"/>
    </source>
</evidence>
<evidence type="ECO:0000259" key="3">
    <source>
        <dbReference type="PROSITE" id="PS50968"/>
    </source>
</evidence>
<name>D3SLG7_THEAH</name>
<dbReference type="Pfam" id="PF01597">
    <property type="entry name" value="GCV_H"/>
    <property type="match status" value="1"/>
</dbReference>
<dbReference type="KEGG" id="tal:Thal_0965"/>
<feature type="domain" description="Lipoyl-binding" evidence="3">
    <location>
        <begin position="36"/>
        <end position="117"/>
    </location>
</feature>
<dbReference type="GO" id="GO:0019464">
    <property type="term" value="P:glycine decarboxylation via glycine cleavage system"/>
    <property type="evidence" value="ECO:0007669"/>
    <property type="project" value="InterPro"/>
</dbReference>
<dbReference type="PANTHER" id="PTHR11715:SF3">
    <property type="entry name" value="GLYCINE CLEAVAGE SYSTEM H PROTEIN-RELATED"/>
    <property type="match status" value="1"/>
</dbReference>
<dbReference type="GO" id="GO:0005829">
    <property type="term" value="C:cytosol"/>
    <property type="evidence" value="ECO:0007669"/>
    <property type="project" value="TreeGrafter"/>
</dbReference>
<dbReference type="PROSITE" id="PS50968">
    <property type="entry name" value="BIOTINYL_LIPOYL"/>
    <property type="match status" value="1"/>
</dbReference>
<dbReference type="InterPro" id="IPR011053">
    <property type="entry name" value="Single_hybrid_motif"/>
</dbReference>
<evidence type="ECO:0000256" key="2">
    <source>
        <dbReference type="SAM" id="Phobius"/>
    </source>
</evidence>
<evidence type="ECO:0000256" key="1">
    <source>
        <dbReference type="ARBA" id="ARBA00022823"/>
    </source>
</evidence>
<dbReference type="GO" id="GO:0009249">
    <property type="term" value="P:protein lipoylation"/>
    <property type="evidence" value="ECO:0007669"/>
    <property type="project" value="TreeGrafter"/>
</dbReference>
<keyword evidence="2" id="KW-1133">Transmembrane helix</keyword>
<protein>
    <submittedName>
        <fullName evidence="4">Glycine cleavage H-protein</fullName>
    </submittedName>
</protein>
<dbReference type="eggNOG" id="COG0509">
    <property type="taxonomic scope" value="Bacteria"/>
</dbReference>
<organism evidence="4 5">
    <name type="scientific">Thermocrinis albus (strain DSM 14484 / JCM 11386 / HI 11/12)</name>
    <dbReference type="NCBI Taxonomy" id="638303"/>
    <lineage>
        <taxon>Bacteria</taxon>
        <taxon>Pseudomonadati</taxon>
        <taxon>Aquificota</taxon>
        <taxon>Aquificia</taxon>
        <taxon>Aquificales</taxon>
        <taxon>Aquificaceae</taxon>
        <taxon>Thermocrinis</taxon>
    </lineage>
</organism>
<dbReference type="InterPro" id="IPR002930">
    <property type="entry name" value="GCV_H"/>
</dbReference>
<dbReference type="Gene3D" id="2.40.50.100">
    <property type="match status" value="1"/>
</dbReference>
<dbReference type="RefSeq" id="WP_012992003.1">
    <property type="nucleotide sequence ID" value="NC_013894.1"/>
</dbReference>
<dbReference type="Proteomes" id="UP000002043">
    <property type="component" value="Chromosome"/>
</dbReference>